<name>A0A4Z0PEQ4_9BACT</name>
<reference evidence="1 2" key="1">
    <citation type="submission" date="2019-04" db="EMBL/GenBank/DDBJ databases">
        <authorList>
            <person name="Feng G."/>
            <person name="Zhang J."/>
            <person name="Zhu H."/>
        </authorList>
    </citation>
    <scope>NUCLEOTIDE SEQUENCE [LARGE SCALE GENOMIC DNA]</scope>
    <source>
        <strain evidence="1 2">JCM 17223</strain>
    </source>
</reference>
<accession>A0A4Z0PEQ4</accession>
<organism evidence="1 2">
    <name type="scientific">Hymenobacter elongatus</name>
    <dbReference type="NCBI Taxonomy" id="877208"/>
    <lineage>
        <taxon>Bacteria</taxon>
        <taxon>Pseudomonadati</taxon>
        <taxon>Bacteroidota</taxon>
        <taxon>Cytophagia</taxon>
        <taxon>Cytophagales</taxon>
        <taxon>Hymenobacteraceae</taxon>
        <taxon>Hymenobacter</taxon>
    </lineage>
</organism>
<proteinExistence type="predicted"/>
<gene>
    <name evidence="1" type="ORF">E5J99_19960</name>
</gene>
<dbReference type="EMBL" id="SRLD01000062">
    <property type="protein sequence ID" value="TGE12816.1"/>
    <property type="molecule type" value="Genomic_DNA"/>
</dbReference>
<dbReference type="RefSeq" id="WP_135499576.1">
    <property type="nucleotide sequence ID" value="NZ_SRLD01000062.1"/>
</dbReference>
<evidence type="ECO:0000313" key="1">
    <source>
        <dbReference type="EMBL" id="TGE12816.1"/>
    </source>
</evidence>
<comment type="caution">
    <text evidence="1">The sequence shown here is derived from an EMBL/GenBank/DDBJ whole genome shotgun (WGS) entry which is preliminary data.</text>
</comment>
<dbReference type="Proteomes" id="UP000297739">
    <property type="component" value="Unassembled WGS sequence"/>
</dbReference>
<evidence type="ECO:0000313" key="2">
    <source>
        <dbReference type="Proteomes" id="UP000297739"/>
    </source>
</evidence>
<protein>
    <submittedName>
        <fullName evidence="1">Uncharacterized protein</fullName>
    </submittedName>
</protein>
<keyword evidence="2" id="KW-1185">Reference proteome</keyword>
<dbReference type="AlphaFoldDB" id="A0A4Z0PEQ4"/>
<sequence>MFNLTGVRTILLLIALISVEAVSAKNKELAPLPLEGEWTGIIGETLQVLFKITEAPNGQLTATLDVPAQGILNLSVASIVLRQDSVIIKLTTPTVANFRG</sequence>